<dbReference type="Gene3D" id="3.40.80.10">
    <property type="entry name" value="Peptidoglycan recognition protein-like"/>
    <property type="match status" value="2"/>
</dbReference>
<dbReference type="InterPro" id="IPR036505">
    <property type="entry name" value="Amidase/PGRP_sf"/>
</dbReference>
<dbReference type="InterPro" id="IPR036844">
    <property type="entry name" value="Hint_dom_sf"/>
</dbReference>
<dbReference type="SUPFAM" id="SSF55846">
    <property type="entry name" value="N-acetylmuramoyl-L-alanine amidase-like"/>
    <property type="match status" value="2"/>
</dbReference>
<dbReference type="PANTHER" id="PTHR11022:SF41">
    <property type="entry name" value="PEPTIDOGLYCAN-RECOGNITION PROTEIN LC-RELATED"/>
    <property type="match status" value="1"/>
</dbReference>
<feature type="compositionally biased region" description="Pro residues" evidence="1">
    <location>
        <begin position="465"/>
        <end position="474"/>
    </location>
</feature>
<feature type="domain" description="Peptidoglycan binding-like" evidence="2">
    <location>
        <begin position="485"/>
        <end position="538"/>
    </location>
</feature>
<evidence type="ECO:0000259" key="2">
    <source>
        <dbReference type="Pfam" id="PF01471"/>
    </source>
</evidence>
<keyword evidence="4" id="KW-1185">Reference proteome</keyword>
<dbReference type="SUPFAM" id="SSF47090">
    <property type="entry name" value="PGBD-like"/>
    <property type="match status" value="1"/>
</dbReference>
<dbReference type="Proteomes" id="UP001499843">
    <property type="component" value="Unassembled WGS sequence"/>
</dbReference>
<name>A0ABN3CBU4_9ACTN</name>
<evidence type="ECO:0000313" key="4">
    <source>
        <dbReference type="Proteomes" id="UP001499843"/>
    </source>
</evidence>
<evidence type="ECO:0000313" key="3">
    <source>
        <dbReference type="EMBL" id="GAA2206847.1"/>
    </source>
</evidence>
<dbReference type="Gene3D" id="1.10.101.10">
    <property type="entry name" value="PGBD-like superfamily/PGBD"/>
    <property type="match status" value="1"/>
</dbReference>
<dbReference type="InterPro" id="IPR036366">
    <property type="entry name" value="PGBDSf"/>
</dbReference>
<comment type="caution">
    <text evidence="3">The sequence shown here is derived from an EMBL/GenBank/DDBJ whole genome shotgun (WGS) entry which is preliminary data.</text>
</comment>
<proteinExistence type="predicted"/>
<evidence type="ECO:0000256" key="1">
    <source>
        <dbReference type="SAM" id="MobiDB-lite"/>
    </source>
</evidence>
<dbReference type="EMBL" id="BAAAQX010000005">
    <property type="protein sequence ID" value="GAA2206847.1"/>
    <property type="molecule type" value="Genomic_DNA"/>
</dbReference>
<reference evidence="3 4" key="1">
    <citation type="journal article" date="2019" name="Int. J. Syst. Evol. Microbiol.">
        <title>The Global Catalogue of Microorganisms (GCM) 10K type strain sequencing project: providing services to taxonomists for standard genome sequencing and annotation.</title>
        <authorList>
            <consortium name="The Broad Institute Genomics Platform"/>
            <consortium name="The Broad Institute Genome Sequencing Center for Infectious Disease"/>
            <person name="Wu L."/>
            <person name="Ma J."/>
        </authorList>
    </citation>
    <scope>NUCLEOTIDE SEQUENCE [LARGE SCALE GENOMIC DNA]</scope>
    <source>
        <strain evidence="3 4">JCM 16114</strain>
    </source>
</reference>
<sequence>MAIDLVMRRDWLARPPRGDYTQLDSTKGVKVHYTGGLVSPGIVTDHDQCVAMVRSIQGYHMDGNGWIDIGYCADEETEILTRQGWTSYTRLRAGDMVLTLDHGTGLSRWQPVLEVCVFPARPRKMVRMEGAGHSSLTTPQHRWPVERRRAGADPERSWVTTETMGHADRIALAAPCADLPGEAKWSDAVVEVVAWFAAGGRKDPIGVARMRAALTPAVGPGWRETPDGFHLPAEAWRRLSEVAPGGVPGHDFLLSLTRAQLALFMEASFGTRNHLTLEDRAAAEAFMFAVLLTGAPASLRERAPGGGWQVRIGRQRSFAPHRQRRLSITRELYHGEIWCPRTENQSWLARRAGTVYFTGNSYVCCPHRTVFEGRGLHHLPAANGSGLNAGHYAVLGLVGNSGLVEPPDGILHGILDAVQYVQDYGRAGREIKGHRDGYSTDCPGEPLYAWVKRGAPRPGGDNGTPKPPTAPPFPGRLLKYPPVMRGPDVRAWQGQMKKRGYTLDVDGAYGAESREVCLRFQREQNVPADGIVGPVTWRLSWEAPLT</sequence>
<dbReference type="Pfam" id="PF01471">
    <property type="entry name" value="PG_binding_1"/>
    <property type="match status" value="1"/>
</dbReference>
<dbReference type="PANTHER" id="PTHR11022">
    <property type="entry name" value="PEPTIDOGLYCAN RECOGNITION PROTEIN"/>
    <property type="match status" value="1"/>
</dbReference>
<feature type="region of interest" description="Disordered" evidence="1">
    <location>
        <begin position="451"/>
        <end position="474"/>
    </location>
</feature>
<organism evidence="3 4">
    <name type="scientific">Nonomuraea monospora</name>
    <dbReference type="NCBI Taxonomy" id="568818"/>
    <lineage>
        <taxon>Bacteria</taxon>
        <taxon>Bacillati</taxon>
        <taxon>Actinomycetota</taxon>
        <taxon>Actinomycetes</taxon>
        <taxon>Streptosporangiales</taxon>
        <taxon>Streptosporangiaceae</taxon>
        <taxon>Nonomuraea</taxon>
    </lineage>
</organism>
<dbReference type="InterPro" id="IPR015510">
    <property type="entry name" value="PGRP"/>
</dbReference>
<dbReference type="InterPro" id="IPR036365">
    <property type="entry name" value="PGBD-like_sf"/>
</dbReference>
<dbReference type="RefSeq" id="WP_344473464.1">
    <property type="nucleotide sequence ID" value="NZ_BAAAQX010000005.1"/>
</dbReference>
<dbReference type="SUPFAM" id="SSF51294">
    <property type="entry name" value="Hedgehog/intein (Hint) domain"/>
    <property type="match status" value="1"/>
</dbReference>
<gene>
    <name evidence="3" type="ORF">GCM10009850_023050</name>
</gene>
<dbReference type="InterPro" id="IPR002477">
    <property type="entry name" value="Peptidoglycan-bd-like"/>
</dbReference>
<accession>A0ABN3CBU4</accession>
<protein>
    <recommendedName>
        <fullName evidence="2">Peptidoglycan binding-like domain-containing protein</fullName>
    </recommendedName>
</protein>